<dbReference type="AlphaFoldDB" id="A0A0D1M085"/>
<keyword evidence="4" id="KW-0479">Metal-binding</keyword>
<dbReference type="Gene3D" id="3.40.630.10">
    <property type="entry name" value="Zn peptidases"/>
    <property type="match status" value="1"/>
</dbReference>
<dbReference type="InterPro" id="IPR010964">
    <property type="entry name" value="M20A_pepV-rel"/>
</dbReference>
<dbReference type="Gene3D" id="3.30.70.360">
    <property type="match status" value="2"/>
</dbReference>
<keyword evidence="6" id="KW-0862">Zinc</keyword>
<dbReference type="InterPro" id="IPR002933">
    <property type="entry name" value="Peptidase_M20"/>
</dbReference>
<comment type="caution">
    <text evidence="10">The sequence shown here is derived from an EMBL/GenBank/DDBJ whole genome shotgun (WGS) entry which is preliminary data.</text>
</comment>
<dbReference type="PATRIC" id="fig|137591.24.peg.1245"/>
<dbReference type="InterPro" id="IPR050072">
    <property type="entry name" value="Peptidase_M20A"/>
</dbReference>
<dbReference type="PANTHER" id="PTHR43808">
    <property type="entry name" value="ACETYLORNITHINE DEACETYLASE"/>
    <property type="match status" value="1"/>
</dbReference>
<name>A0A0D1M085_9LACO</name>
<dbReference type="PANTHER" id="PTHR43808:SF31">
    <property type="entry name" value="N-ACETYL-L-CITRULLINE DEACETYLASE"/>
    <property type="match status" value="1"/>
</dbReference>
<keyword evidence="7 10" id="KW-0224">Dipeptidase</keyword>
<dbReference type="EMBL" id="JWHT01000029">
    <property type="protein sequence ID" value="KIU24227.1"/>
    <property type="molecule type" value="Genomic_DNA"/>
</dbReference>
<dbReference type="GO" id="GO:0006508">
    <property type="term" value="P:proteolysis"/>
    <property type="evidence" value="ECO:0007669"/>
    <property type="project" value="UniProtKB-KW"/>
</dbReference>
<dbReference type="GO" id="GO:0016805">
    <property type="term" value="F:dipeptidase activity"/>
    <property type="evidence" value="ECO:0007669"/>
    <property type="project" value="UniProtKB-KW"/>
</dbReference>
<keyword evidence="3" id="KW-0645">Protease</keyword>
<sequence>MEWFERTKPYEADLIADLNQIVKIPSILDPNTQSDRTPFGVDMARALAKIEELAARDGFRYGRVDNMVTWIEYGPADAAETVAILTHIDIVPAGEGWLRDPFKPEILDGLYFGRGAADMKADLMSAYYAMKYLADHEITLTRKIRLIIGTDEENGWRDLPRYFEVEGEPTMGFSPDGAFPVVNGEKAFQTVQLRFANQTTGDYVLRRFIAGSRPNVVPGEARARVSVPNPVQVQNEFATYLAQYPFLSGQSEVRDQEVRLLLKGVQAHGAYPQDGENAGTYLANFLRRFAFNADAKTFLDFIGRVVHDDIGAENLGLRYHDDVMGDLTLNVGVMRFSQNGQGTILLNFRYPQGVNVQAVTTQVQRHLGDFVATVEVWPGGMEPHLVPETDELVGTLSLVYAKQTGMYMNPRTSNGGSYARLLKRGVAFGGQFPDVPVTSHQANESTPVANLTRSMAIFAESLLKLAK</sequence>
<evidence type="ECO:0000256" key="5">
    <source>
        <dbReference type="ARBA" id="ARBA00022801"/>
    </source>
</evidence>
<dbReference type="SUPFAM" id="SSF55031">
    <property type="entry name" value="Bacterial exopeptidase dimerisation domain"/>
    <property type="match status" value="1"/>
</dbReference>
<dbReference type="Proteomes" id="UP000032289">
    <property type="component" value="Unassembled WGS sequence"/>
</dbReference>
<reference evidence="10 11" key="1">
    <citation type="journal article" date="2015" name="Microbiology (Mosc.)">
        <title>Genomics of the Weissella cibaria species with an examination of its metabolic traits.</title>
        <authorList>
            <person name="Lynch K.M."/>
            <person name="Lucid A."/>
            <person name="Arendt E.K."/>
            <person name="Sleator R.D."/>
            <person name="Lucey B."/>
            <person name="Coffey A."/>
        </authorList>
    </citation>
    <scope>NUCLEOTIDE SEQUENCE [LARGE SCALE GENOMIC DNA]</scope>
    <source>
        <strain evidence="10 11">AB3b</strain>
    </source>
</reference>
<evidence type="ECO:0000256" key="8">
    <source>
        <dbReference type="ARBA" id="ARBA00023049"/>
    </source>
</evidence>
<evidence type="ECO:0000256" key="4">
    <source>
        <dbReference type="ARBA" id="ARBA00022723"/>
    </source>
</evidence>
<dbReference type="InterPro" id="IPR011650">
    <property type="entry name" value="Peptidase_M20_dimer"/>
</dbReference>
<evidence type="ECO:0000256" key="3">
    <source>
        <dbReference type="ARBA" id="ARBA00022670"/>
    </source>
</evidence>
<dbReference type="PROSITE" id="PS00759">
    <property type="entry name" value="ARGE_DAPE_CPG2_2"/>
    <property type="match status" value="1"/>
</dbReference>
<evidence type="ECO:0000256" key="2">
    <source>
        <dbReference type="ARBA" id="ARBA00006247"/>
    </source>
</evidence>
<protein>
    <submittedName>
        <fullName evidence="10">PepV protein</fullName>
        <ecNumber evidence="10">3.4.13.-</ecNumber>
    </submittedName>
</protein>
<dbReference type="InterPro" id="IPR036264">
    <property type="entry name" value="Bact_exopeptidase_dim_dom"/>
</dbReference>
<comment type="cofactor">
    <cofactor evidence="1">
        <name>Zn(2+)</name>
        <dbReference type="ChEBI" id="CHEBI:29105"/>
    </cofactor>
</comment>
<dbReference type="RefSeq" id="WP_043941263.1">
    <property type="nucleotide sequence ID" value="NZ_JWHT01000029.1"/>
</dbReference>
<evidence type="ECO:0000256" key="1">
    <source>
        <dbReference type="ARBA" id="ARBA00001947"/>
    </source>
</evidence>
<dbReference type="GO" id="GO:0008777">
    <property type="term" value="F:acetylornithine deacetylase activity"/>
    <property type="evidence" value="ECO:0007669"/>
    <property type="project" value="TreeGrafter"/>
</dbReference>
<dbReference type="NCBIfam" id="TIGR01887">
    <property type="entry name" value="dipeptidaselike"/>
    <property type="match status" value="1"/>
</dbReference>
<evidence type="ECO:0000256" key="7">
    <source>
        <dbReference type="ARBA" id="ARBA00022997"/>
    </source>
</evidence>
<feature type="domain" description="Peptidase M20 dimerisation" evidence="9">
    <location>
        <begin position="260"/>
        <end position="368"/>
    </location>
</feature>
<dbReference type="Pfam" id="PF07687">
    <property type="entry name" value="M20_dimer"/>
    <property type="match status" value="1"/>
</dbReference>
<comment type="similarity">
    <text evidence="2">Belongs to the peptidase M20A family.</text>
</comment>
<organism evidence="10 11">
    <name type="scientific">Weissella cibaria</name>
    <dbReference type="NCBI Taxonomy" id="137591"/>
    <lineage>
        <taxon>Bacteria</taxon>
        <taxon>Bacillati</taxon>
        <taxon>Bacillota</taxon>
        <taxon>Bacilli</taxon>
        <taxon>Lactobacillales</taxon>
        <taxon>Lactobacillaceae</taxon>
        <taxon>Weissella</taxon>
    </lineage>
</organism>
<keyword evidence="5 10" id="KW-0378">Hydrolase</keyword>
<dbReference type="Pfam" id="PF01546">
    <property type="entry name" value="Peptidase_M20"/>
    <property type="match status" value="1"/>
</dbReference>
<keyword evidence="8" id="KW-0482">Metalloprotease</keyword>
<dbReference type="EC" id="3.4.13.-" evidence="10"/>
<dbReference type="NCBIfam" id="NF005591">
    <property type="entry name" value="PRK07318.1"/>
    <property type="match status" value="1"/>
</dbReference>
<dbReference type="GO" id="GO:0008270">
    <property type="term" value="F:zinc ion binding"/>
    <property type="evidence" value="ECO:0007669"/>
    <property type="project" value="InterPro"/>
</dbReference>
<evidence type="ECO:0000256" key="6">
    <source>
        <dbReference type="ARBA" id="ARBA00022833"/>
    </source>
</evidence>
<evidence type="ECO:0000313" key="11">
    <source>
        <dbReference type="Proteomes" id="UP000032289"/>
    </source>
</evidence>
<gene>
    <name evidence="10" type="primary">pepV</name>
    <name evidence="10" type="ORF">ab3b_01275</name>
</gene>
<evidence type="ECO:0000313" key="10">
    <source>
        <dbReference type="EMBL" id="KIU24227.1"/>
    </source>
</evidence>
<accession>A0A0D1M085</accession>
<dbReference type="InterPro" id="IPR001261">
    <property type="entry name" value="ArgE/DapE_CS"/>
</dbReference>
<dbReference type="GO" id="GO:0008237">
    <property type="term" value="F:metallopeptidase activity"/>
    <property type="evidence" value="ECO:0007669"/>
    <property type="project" value="UniProtKB-KW"/>
</dbReference>
<proteinExistence type="inferred from homology"/>
<evidence type="ECO:0000259" key="9">
    <source>
        <dbReference type="Pfam" id="PF07687"/>
    </source>
</evidence>
<dbReference type="GO" id="GO:0006526">
    <property type="term" value="P:L-arginine biosynthetic process"/>
    <property type="evidence" value="ECO:0007669"/>
    <property type="project" value="TreeGrafter"/>
</dbReference>
<dbReference type="SUPFAM" id="SSF53187">
    <property type="entry name" value="Zn-dependent exopeptidases"/>
    <property type="match status" value="1"/>
</dbReference>